<sequence length="566" mass="62739">MLEEERARIHSEDYADLIIEYRRNPKLLEGFTDATIHIMNDAFAIVHVPATQITDRTIEQFGFSVIPNLFGLISETSLEASRVDRLRTIPAFDLRGEGVLVGIVDTGIDYTNPVFRREDGTTKVMAIWDQTIDSAQEYPYNYYFGTQYQAEQINQALASENPLEIVPSTDEIGHGTMLASIAAGMDIPEDDFYGVAPEADLVVVKLLPAKMVYRDFFFIPEGVPSYQENKIMWGVQYCIAKARELGRPIAICIGLGTSQEAHDGRSHLSTFLDIVADFSNTAVVVAVGNEGNTGRHFFGIVDPEVGNTRVELNVSENDPNFTMELWGDAPGIFSIDILSPSGEYIPRIPPGLKVSRVISFIFENAVIYLDYQTVESETGDQLIFLRLENMTPGIWQFNVYGQGDLVTAFHIWLPMGEFISNETYFIQPNIYTTILAPGTAMIPISITAYNPLNENLYVNSSRGYTRAGIIKPDLAAPGVNYIAPVLGGGYTAYTGTSVAAAHATGIAAMVLEWGVIRGNQPGMDTTVIKKFLIRGARRRPNLTYPNRDWGYGILDVFNVFDILRGD</sequence>
<dbReference type="AlphaFoldDB" id="A0A8J7KSW7"/>
<evidence type="ECO:0000313" key="9">
    <source>
        <dbReference type="Proteomes" id="UP000623269"/>
    </source>
</evidence>
<proteinExistence type="inferred from homology"/>
<dbReference type="CDD" id="cd07478">
    <property type="entry name" value="Peptidases_S8_CspA-like"/>
    <property type="match status" value="1"/>
</dbReference>
<keyword evidence="9" id="KW-1185">Reference proteome</keyword>
<evidence type="ECO:0000259" key="7">
    <source>
        <dbReference type="Pfam" id="PF00082"/>
    </source>
</evidence>
<dbReference type="InterPro" id="IPR050131">
    <property type="entry name" value="Peptidase_S8_subtilisin-like"/>
</dbReference>
<dbReference type="InterPro" id="IPR034045">
    <property type="entry name" value="Pep_S8_CspA-like"/>
</dbReference>
<dbReference type="PIRSF" id="PIRSF037894">
    <property type="entry name" value="Subtilisin_rel_CspABC"/>
    <property type="match status" value="1"/>
</dbReference>
<dbReference type="InterPro" id="IPR017310">
    <property type="entry name" value="Pept_S8A_subtilisin_clostridia"/>
</dbReference>
<dbReference type="InterPro" id="IPR023827">
    <property type="entry name" value="Peptidase_S8_Asp-AS"/>
</dbReference>
<evidence type="ECO:0000256" key="5">
    <source>
        <dbReference type="PIRSR" id="PIRSR615500-1"/>
    </source>
</evidence>
<dbReference type="GO" id="GO:0006508">
    <property type="term" value="P:proteolysis"/>
    <property type="evidence" value="ECO:0007669"/>
    <property type="project" value="UniProtKB-KW"/>
</dbReference>
<keyword evidence="3 6" id="KW-0378">Hydrolase</keyword>
<feature type="domain" description="Peptidase S8/S53" evidence="7">
    <location>
        <begin position="432"/>
        <end position="552"/>
    </location>
</feature>
<dbReference type="InterPro" id="IPR000209">
    <property type="entry name" value="Peptidase_S8/S53_dom"/>
</dbReference>
<dbReference type="RefSeq" id="WP_197660956.1">
    <property type="nucleotide sequence ID" value="NZ_JAEAGR010000006.1"/>
</dbReference>
<evidence type="ECO:0000256" key="1">
    <source>
        <dbReference type="ARBA" id="ARBA00011073"/>
    </source>
</evidence>
<evidence type="ECO:0000256" key="3">
    <source>
        <dbReference type="ARBA" id="ARBA00022801"/>
    </source>
</evidence>
<dbReference type="GO" id="GO:0004252">
    <property type="term" value="F:serine-type endopeptidase activity"/>
    <property type="evidence" value="ECO:0007669"/>
    <property type="project" value="UniProtKB-UniRule"/>
</dbReference>
<dbReference type="PANTHER" id="PTHR43806">
    <property type="entry name" value="PEPTIDASE S8"/>
    <property type="match status" value="1"/>
</dbReference>
<dbReference type="Gene3D" id="2.60.120.1290">
    <property type="match status" value="1"/>
</dbReference>
<feature type="active site" description="Charge relay system" evidence="5 6">
    <location>
        <position position="174"/>
    </location>
</feature>
<evidence type="ECO:0000313" key="8">
    <source>
        <dbReference type="EMBL" id="MBH1940731.1"/>
    </source>
</evidence>
<dbReference type="PANTHER" id="PTHR43806:SF11">
    <property type="entry name" value="CEREVISIN-RELATED"/>
    <property type="match status" value="1"/>
</dbReference>
<comment type="similarity">
    <text evidence="1 6">Belongs to the peptidase S8 family.</text>
</comment>
<evidence type="ECO:0000256" key="2">
    <source>
        <dbReference type="ARBA" id="ARBA00022670"/>
    </source>
</evidence>
<dbReference type="PROSITE" id="PS00136">
    <property type="entry name" value="SUBTILASE_ASP"/>
    <property type="match status" value="1"/>
</dbReference>
<dbReference type="PRINTS" id="PR00723">
    <property type="entry name" value="SUBTILISIN"/>
</dbReference>
<feature type="active site" description="Charge relay system" evidence="5 6">
    <location>
        <position position="105"/>
    </location>
</feature>
<organism evidence="8 9">
    <name type="scientific">Mobilitalea sibirica</name>
    <dbReference type="NCBI Taxonomy" id="1462919"/>
    <lineage>
        <taxon>Bacteria</taxon>
        <taxon>Bacillati</taxon>
        <taxon>Bacillota</taxon>
        <taxon>Clostridia</taxon>
        <taxon>Lachnospirales</taxon>
        <taxon>Lachnospiraceae</taxon>
        <taxon>Mobilitalea</taxon>
    </lineage>
</organism>
<keyword evidence="2 6" id="KW-0645">Protease</keyword>
<evidence type="ECO:0000256" key="4">
    <source>
        <dbReference type="ARBA" id="ARBA00022825"/>
    </source>
</evidence>
<dbReference type="Proteomes" id="UP000623269">
    <property type="component" value="Unassembled WGS sequence"/>
</dbReference>
<protein>
    <submittedName>
        <fullName evidence="8">S8 family peptidase</fullName>
    </submittedName>
</protein>
<dbReference type="EMBL" id="JAEAGR010000006">
    <property type="protein sequence ID" value="MBH1940731.1"/>
    <property type="molecule type" value="Genomic_DNA"/>
</dbReference>
<dbReference type="InterPro" id="IPR015500">
    <property type="entry name" value="Peptidase_S8_subtilisin-rel"/>
</dbReference>
<keyword evidence="4 6" id="KW-0720">Serine protease</keyword>
<dbReference type="PROSITE" id="PS51892">
    <property type="entry name" value="SUBTILASE"/>
    <property type="match status" value="1"/>
</dbReference>
<reference evidence="8" key="1">
    <citation type="submission" date="2020-12" db="EMBL/GenBank/DDBJ databases">
        <title>M. sibirica DSM 26468T genome.</title>
        <authorList>
            <person name="Thieme N."/>
            <person name="Rettenmaier R."/>
            <person name="Zverlov V."/>
            <person name="Liebl W."/>
        </authorList>
    </citation>
    <scope>NUCLEOTIDE SEQUENCE</scope>
    <source>
        <strain evidence="8">DSM 26468</strain>
    </source>
</reference>
<evidence type="ECO:0000256" key="6">
    <source>
        <dbReference type="PROSITE-ProRule" id="PRU01240"/>
    </source>
</evidence>
<comment type="caution">
    <text evidence="8">The sequence shown here is derived from an EMBL/GenBank/DDBJ whole genome shotgun (WGS) entry which is preliminary data.</text>
</comment>
<gene>
    <name evidence="8" type="ORF">I5677_07510</name>
</gene>
<feature type="domain" description="Peptidase S8/S53" evidence="7">
    <location>
        <begin position="96"/>
        <end position="291"/>
    </location>
</feature>
<dbReference type="Pfam" id="PF00082">
    <property type="entry name" value="Peptidase_S8"/>
    <property type="match status" value="2"/>
</dbReference>
<accession>A0A8J7KSW7</accession>
<dbReference type="Gene3D" id="3.40.50.200">
    <property type="entry name" value="Peptidase S8/S53 domain"/>
    <property type="match status" value="1"/>
</dbReference>
<dbReference type="SUPFAM" id="SSF52743">
    <property type="entry name" value="Subtilisin-like"/>
    <property type="match status" value="1"/>
</dbReference>
<dbReference type="InterPro" id="IPR036852">
    <property type="entry name" value="Peptidase_S8/S53_dom_sf"/>
</dbReference>
<feature type="active site" description="Charge relay system" evidence="5 6">
    <location>
        <position position="497"/>
    </location>
</feature>
<name>A0A8J7KSW7_9FIRM</name>